<evidence type="ECO:0000313" key="4">
    <source>
        <dbReference type="Proteomes" id="UP000078397"/>
    </source>
</evidence>
<feature type="domain" description="Potassium channel tetramerisation-type BTB" evidence="1">
    <location>
        <begin position="368"/>
        <end position="440"/>
    </location>
</feature>
<dbReference type="PANTHER" id="PTHR31758:SF2">
    <property type="entry name" value="BTB_POZ DOMAIN-CONTAINING PROTEIN YLR108C"/>
    <property type="match status" value="1"/>
</dbReference>
<dbReference type="GeneID" id="28857469"/>
<proteinExistence type="predicted"/>
<reference evidence="3 4" key="1">
    <citation type="journal article" date="2016" name="PLoS Pathog.">
        <title>Biosynthesis of antibiotic leucinostatins in bio-control fungus Purpureocillium lilacinum and their inhibition on phytophthora revealed by genome mining.</title>
        <authorList>
            <person name="Wang G."/>
            <person name="Liu Z."/>
            <person name="Lin R."/>
            <person name="Li E."/>
            <person name="Mao Z."/>
            <person name="Ling J."/>
            <person name="Yang Y."/>
            <person name="Yin W.B."/>
            <person name="Xie B."/>
        </authorList>
    </citation>
    <scope>NUCLEOTIDE SEQUENCE [LARGE SCALE GENOMIC DNA]</scope>
    <source>
        <strain evidence="3">170</strain>
    </source>
</reference>
<evidence type="ECO:0000313" key="3">
    <source>
        <dbReference type="EMBL" id="OAQ67713.1"/>
    </source>
</evidence>
<dbReference type="InterPro" id="IPR013094">
    <property type="entry name" value="AB_hydrolase_3"/>
</dbReference>
<comment type="caution">
    <text evidence="3">The sequence shown here is derived from an EMBL/GenBank/DDBJ whole genome shotgun (WGS) entry which is preliminary data.</text>
</comment>
<dbReference type="SUPFAM" id="SSF54695">
    <property type="entry name" value="POZ domain"/>
    <property type="match status" value="1"/>
</dbReference>
<dbReference type="Proteomes" id="UP000078397">
    <property type="component" value="Unassembled WGS sequence"/>
</dbReference>
<dbReference type="EMBL" id="LSBJ02000003">
    <property type="protein sequence ID" value="OAQ67713.1"/>
    <property type="molecule type" value="Genomic_DNA"/>
</dbReference>
<dbReference type="OrthoDB" id="408631at2759"/>
<evidence type="ECO:0000259" key="1">
    <source>
        <dbReference type="Pfam" id="PF02214"/>
    </source>
</evidence>
<dbReference type="Gene3D" id="3.40.50.1820">
    <property type="entry name" value="alpha/beta hydrolase"/>
    <property type="match status" value="1"/>
</dbReference>
<sequence length="796" mass="88678">MAIASDVTINSSKFNHQNITDDTVKTNALLETISSKGPQWNEVGAAKYREMRETGDTPLPMPVYLPQAKDEAIPSRDLGRSIPIRVYKPDNGQPSKGVFLHIHGGGFVLGSHQHQDETLQRYANACQLTSISVGYRLAPENPWPAAVHDCADVAEYLIDNASIFGGSLLFVSGESVGSCLAAITVFHLLRARPHHQLAGTVLPFGQFDLTLNLPKVSSFERRLVINREALQRFGNAYTPNMTIEQRRNPSISPLYEDMETLSKVQGSLPPALFLCGTEDPLLDDTLLMSVKWMSTGSDAVVKIYPGAPHAFTIFPGFKPGEDAIAMSLKKKLMSNIPEILPHWLVFPIQVSNEVFKVSGASICSDAPSYFTQYFLNQIKAAQVNKEDLGKAIKTLYIDRDPITFKDILLHLQGYYVAPTDEVHFTRLFADAQFYSLPRLISQLHESGIFISIGHRQFQIPRSLLTDSANSPNFFTLGYATQFSRPEDPFPGAEGKTLIRPPSVIPSSVPNRCAETFSDLLHLLRGYPITIRDENHREELLRDARYFHFKGLEQQLIPHLIGYNALRQSDEITVRLENIQKSGIRVPLTDESSASSLPVFVHYARPLVDDRARELIVEIGDETTKMYFFPAGVRAEFLNDAQNRVSKLLEVATDKLDLIPAMDALNLQMEVDDREKTPTPTTVSSKPNLIKVSLEPESAITVDGKPYTSELSLLNDRDTNTTAKPRKRQRTVSGSPVSWIVKTGQWRVCFLPGKDGESGMDCVLVAVKIDAITSELERNRVKDYLVSPMRGDSPDKI</sequence>
<dbReference type="InterPro" id="IPR003131">
    <property type="entry name" value="T1-type_BTB"/>
</dbReference>
<name>A0A179FRJ9_METCM</name>
<accession>A0A179FRJ9</accession>
<dbReference type="InterPro" id="IPR029058">
    <property type="entry name" value="AB_hydrolase_fold"/>
</dbReference>
<dbReference type="KEGG" id="pchm:VFPPC_15722"/>
<dbReference type="Pfam" id="PF07859">
    <property type="entry name" value="Abhydrolase_3"/>
    <property type="match status" value="1"/>
</dbReference>
<evidence type="ECO:0000259" key="2">
    <source>
        <dbReference type="Pfam" id="PF07859"/>
    </source>
</evidence>
<dbReference type="RefSeq" id="XP_018144563.1">
    <property type="nucleotide sequence ID" value="XM_018293475.1"/>
</dbReference>
<dbReference type="GO" id="GO:0051260">
    <property type="term" value="P:protein homooligomerization"/>
    <property type="evidence" value="ECO:0007669"/>
    <property type="project" value="InterPro"/>
</dbReference>
<keyword evidence="4" id="KW-1185">Reference proteome</keyword>
<dbReference type="AlphaFoldDB" id="A0A179FRJ9"/>
<dbReference type="InterPro" id="IPR011333">
    <property type="entry name" value="SKP1/BTB/POZ_sf"/>
</dbReference>
<feature type="domain" description="Alpha/beta hydrolase fold-3" evidence="2">
    <location>
        <begin position="100"/>
        <end position="312"/>
    </location>
</feature>
<dbReference type="Pfam" id="PF02214">
    <property type="entry name" value="BTB_2"/>
    <property type="match status" value="1"/>
</dbReference>
<gene>
    <name evidence="3" type="ORF">VFPPC_15722</name>
</gene>
<dbReference type="PANTHER" id="PTHR31758">
    <property type="entry name" value="BTB/POZ DOMAIN-CONTAINING PROTEIN YLR108C"/>
    <property type="match status" value="1"/>
</dbReference>
<dbReference type="SUPFAM" id="SSF53474">
    <property type="entry name" value="alpha/beta-Hydrolases"/>
    <property type="match status" value="1"/>
</dbReference>
<dbReference type="STRING" id="1380566.A0A179FRJ9"/>
<organism evidence="3 4">
    <name type="scientific">Pochonia chlamydosporia 170</name>
    <dbReference type="NCBI Taxonomy" id="1380566"/>
    <lineage>
        <taxon>Eukaryota</taxon>
        <taxon>Fungi</taxon>
        <taxon>Dikarya</taxon>
        <taxon>Ascomycota</taxon>
        <taxon>Pezizomycotina</taxon>
        <taxon>Sordariomycetes</taxon>
        <taxon>Hypocreomycetidae</taxon>
        <taxon>Hypocreales</taxon>
        <taxon>Clavicipitaceae</taxon>
        <taxon>Pochonia</taxon>
    </lineage>
</organism>
<protein>
    <submittedName>
        <fullName evidence="3">BTB/POZ fold domain-containing protein</fullName>
    </submittedName>
</protein>
<dbReference type="GO" id="GO:0016787">
    <property type="term" value="F:hydrolase activity"/>
    <property type="evidence" value="ECO:0007669"/>
    <property type="project" value="InterPro"/>
</dbReference>
<dbReference type="Gene3D" id="3.30.710.10">
    <property type="entry name" value="Potassium Channel Kv1.1, Chain A"/>
    <property type="match status" value="2"/>
</dbReference>